<proteinExistence type="predicted"/>
<dbReference type="Proteomes" id="UP000177925">
    <property type="component" value="Unassembled WGS sequence"/>
</dbReference>
<evidence type="ECO:0000313" key="2">
    <source>
        <dbReference type="Proteomes" id="UP000177925"/>
    </source>
</evidence>
<protein>
    <submittedName>
        <fullName evidence="1">Uncharacterized protein</fullName>
    </submittedName>
</protein>
<sequence>MQGFALLSPTYLSLTKVPAEPAGGEGRDLFERTRFFEQMRRAGDDHQLFFAFQQRVRLPVEIDHDIVVTANY</sequence>
<dbReference type="AlphaFoldDB" id="A0A1F6TGY5"/>
<dbReference type="EMBL" id="MFSS01000027">
    <property type="protein sequence ID" value="OGI44390.1"/>
    <property type="molecule type" value="Genomic_DNA"/>
</dbReference>
<organism evidence="1 2">
    <name type="scientific">Candidatus Muproteobacteria bacterium RBG_16_64_11</name>
    <dbReference type="NCBI Taxonomy" id="1817758"/>
    <lineage>
        <taxon>Bacteria</taxon>
        <taxon>Pseudomonadati</taxon>
        <taxon>Pseudomonadota</taxon>
        <taxon>Candidatus Muproteobacteria</taxon>
    </lineage>
</organism>
<reference evidence="1 2" key="1">
    <citation type="journal article" date="2016" name="Nat. Commun.">
        <title>Thousands of microbial genomes shed light on interconnected biogeochemical processes in an aquifer system.</title>
        <authorList>
            <person name="Anantharaman K."/>
            <person name="Brown C.T."/>
            <person name="Hug L.A."/>
            <person name="Sharon I."/>
            <person name="Castelle C.J."/>
            <person name="Probst A.J."/>
            <person name="Thomas B.C."/>
            <person name="Singh A."/>
            <person name="Wilkins M.J."/>
            <person name="Karaoz U."/>
            <person name="Brodie E.L."/>
            <person name="Williams K.H."/>
            <person name="Hubbard S.S."/>
            <person name="Banfield J.F."/>
        </authorList>
    </citation>
    <scope>NUCLEOTIDE SEQUENCE [LARGE SCALE GENOMIC DNA]</scope>
</reference>
<accession>A0A1F6TGY5</accession>
<name>A0A1F6TGY5_9PROT</name>
<gene>
    <name evidence="1" type="ORF">A2150_06105</name>
</gene>
<comment type="caution">
    <text evidence="1">The sequence shown here is derived from an EMBL/GenBank/DDBJ whole genome shotgun (WGS) entry which is preliminary data.</text>
</comment>
<evidence type="ECO:0000313" key="1">
    <source>
        <dbReference type="EMBL" id="OGI44390.1"/>
    </source>
</evidence>